<name>A0A1B1TAE1_9ARCH</name>
<dbReference type="PANTHER" id="PTHR11803">
    <property type="entry name" value="2-IMINOBUTANOATE/2-IMINOPROPANOATE DEAMINASE RIDA"/>
    <property type="match status" value="1"/>
</dbReference>
<comment type="similarity">
    <text evidence="1">Belongs to the RutC family.</text>
</comment>
<reference evidence="2" key="1">
    <citation type="submission" date="2014-11" db="EMBL/GenBank/DDBJ databases">
        <authorList>
            <person name="Zhu J."/>
            <person name="Qi W."/>
            <person name="Song R."/>
        </authorList>
    </citation>
    <scope>NUCLEOTIDE SEQUENCE</scope>
</reference>
<dbReference type="Gene3D" id="3.30.1330.40">
    <property type="entry name" value="RutC-like"/>
    <property type="match status" value="1"/>
</dbReference>
<dbReference type="GO" id="GO:0019239">
    <property type="term" value="F:deaminase activity"/>
    <property type="evidence" value="ECO:0007669"/>
    <property type="project" value="TreeGrafter"/>
</dbReference>
<evidence type="ECO:0000256" key="1">
    <source>
        <dbReference type="ARBA" id="ARBA00010552"/>
    </source>
</evidence>
<reference evidence="2" key="2">
    <citation type="journal article" date="2015" name="ISME J.">
        <title>A new class of marine Euryarchaeota group II from the Mediterranean deep chlorophyll maximum.</title>
        <authorList>
            <person name="Martin-Cuadrado A.B."/>
            <person name="Garcia-Heredia I."/>
            <person name="Molto A.G."/>
            <person name="Lopez-Ubeda R."/>
            <person name="Kimes N."/>
            <person name="Lopez-Garcia P."/>
            <person name="Moreira D."/>
            <person name="Rodriguez-Valera F."/>
        </authorList>
    </citation>
    <scope>NUCLEOTIDE SEQUENCE</scope>
</reference>
<protein>
    <submittedName>
        <fullName evidence="2">Putative translation initiation inhibitor (TdcF)</fullName>
    </submittedName>
</protein>
<dbReference type="SUPFAM" id="SSF55298">
    <property type="entry name" value="YjgF-like"/>
    <property type="match status" value="1"/>
</dbReference>
<dbReference type="InterPro" id="IPR006175">
    <property type="entry name" value="YjgF/YER057c/UK114"/>
</dbReference>
<sequence>MIMERKIKLDTGGKTWAPYSPGISVKEHIWLSGQIGVDAGDTIELQMKGVLKKIDSLLEAANSSKKDLVKVTILMTDINNYNIINDIYGEWLEEIIPPSRAAYEVPNLPMGALVEVVCEAFRNLEN</sequence>
<accession>A0A1B1TAE1</accession>
<organism evidence="2">
    <name type="scientific">uncultured Poseidoniia archaeon</name>
    <dbReference type="NCBI Taxonomy" id="1697135"/>
    <lineage>
        <taxon>Archaea</taxon>
        <taxon>Methanobacteriati</taxon>
        <taxon>Thermoplasmatota</taxon>
        <taxon>Candidatus Poseidoniia</taxon>
        <taxon>environmental samples</taxon>
    </lineage>
</organism>
<evidence type="ECO:0000313" key="2">
    <source>
        <dbReference type="EMBL" id="ANV79240.1"/>
    </source>
</evidence>
<dbReference type="InterPro" id="IPR035959">
    <property type="entry name" value="RutC-like_sf"/>
</dbReference>
<dbReference type="CDD" id="cd00448">
    <property type="entry name" value="YjgF_YER057c_UK114_family"/>
    <property type="match status" value="1"/>
</dbReference>
<dbReference type="PANTHER" id="PTHR11803:SF58">
    <property type="entry name" value="PROTEIN HMF1-RELATED"/>
    <property type="match status" value="1"/>
</dbReference>
<dbReference type="Pfam" id="PF01042">
    <property type="entry name" value="Ribonuc_L-PSP"/>
    <property type="match status" value="1"/>
</dbReference>
<proteinExistence type="inferred from homology"/>
<dbReference type="EMBL" id="KP211817">
    <property type="protein sequence ID" value="ANV79240.1"/>
    <property type="molecule type" value="Genomic_DNA"/>
</dbReference>
<dbReference type="AlphaFoldDB" id="A0A1B1TAE1"/>
<dbReference type="GO" id="GO:0005829">
    <property type="term" value="C:cytosol"/>
    <property type="evidence" value="ECO:0007669"/>
    <property type="project" value="TreeGrafter"/>
</dbReference>